<keyword evidence="2" id="KW-0238">DNA-binding</keyword>
<dbReference type="PRINTS" id="PR00038">
    <property type="entry name" value="HTHLUXR"/>
</dbReference>
<dbReference type="PROSITE" id="PS50043">
    <property type="entry name" value="HTH_LUXR_2"/>
    <property type="match status" value="1"/>
</dbReference>
<keyword evidence="3" id="KW-0804">Transcription</keyword>
<evidence type="ECO:0000313" key="6">
    <source>
        <dbReference type="Proteomes" id="UP001596337"/>
    </source>
</evidence>
<evidence type="ECO:0000256" key="1">
    <source>
        <dbReference type="ARBA" id="ARBA00023015"/>
    </source>
</evidence>
<dbReference type="InterPro" id="IPR016032">
    <property type="entry name" value="Sig_transdc_resp-reg_C-effctor"/>
</dbReference>
<organism evidence="5 6">
    <name type="scientific">Haloechinothrix salitolerans</name>
    <dbReference type="NCBI Taxonomy" id="926830"/>
    <lineage>
        <taxon>Bacteria</taxon>
        <taxon>Bacillati</taxon>
        <taxon>Actinomycetota</taxon>
        <taxon>Actinomycetes</taxon>
        <taxon>Pseudonocardiales</taxon>
        <taxon>Pseudonocardiaceae</taxon>
        <taxon>Haloechinothrix</taxon>
    </lineage>
</organism>
<accession>A0ABW2BS12</accession>
<dbReference type="Gene3D" id="1.10.10.10">
    <property type="entry name" value="Winged helix-like DNA-binding domain superfamily/Winged helix DNA-binding domain"/>
    <property type="match status" value="1"/>
</dbReference>
<reference evidence="6" key="1">
    <citation type="journal article" date="2019" name="Int. J. Syst. Evol. Microbiol.">
        <title>The Global Catalogue of Microorganisms (GCM) 10K type strain sequencing project: providing services to taxonomists for standard genome sequencing and annotation.</title>
        <authorList>
            <consortium name="The Broad Institute Genomics Platform"/>
            <consortium name="The Broad Institute Genome Sequencing Center for Infectious Disease"/>
            <person name="Wu L."/>
            <person name="Ma J."/>
        </authorList>
    </citation>
    <scope>NUCLEOTIDE SEQUENCE [LARGE SCALE GENOMIC DNA]</scope>
    <source>
        <strain evidence="6">KCTC 32255</strain>
    </source>
</reference>
<dbReference type="InterPro" id="IPR000792">
    <property type="entry name" value="Tscrpt_reg_LuxR_C"/>
</dbReference>
<protein>
    <submittedName>
        <fullName evidence="5">LuxR C-terminal-related transcriptional regulator</fullName>
    </submittedName>
</protein>
<dbReference type="RefSeq" id="WP_345403645.1">
    <property type="nucleotide sequence ID" value="NZ_BAABLA010000115.1"/>
</dbReference>
<dbReference type="SMART" id="SM00421">
    <property type="entry name" value="HTH_LUXR"/>
    <property type="match status" value="1"/>
</dbReference>
<dbReference type="Gene3D" id="1.25.40.10">
    <property type="entry name" value="Tetratricopeptide repeat domain"/>
    <property type="match status" value="1"/>
</dbReference>
<evidence type="ECO:0000313" key="5">
    <source>
        <dbReference type="EMBL" id="MFC6865816.1"/>
    </source>
</evidence>
<name>A0ABW2BS12_9PSEU</name>
<dbReference type="InterPro" id="IPR011990">
    <property type="entry name" value="TPR-like_helical_dom_sf"/>
</dbReference>
<evidence type="ECO:0000256" key="2">
    <source>
        <dbReference type="ARBA" id="ARBA00023125"/>
    </source>
</evidence>
<comment type="caution">
    <text evidence="5">The sequence shown here is derived from an EMBL/GenBank/DDBJ whole genome shotgun (WGS) entry which is preliminary data.</text>
</comment>
<keyword evidence="6" id="KW-1185">Reference proteome</keyword>
<dbReference type="SUPFAM" id="SSF48452">
    <property type="entry name" value="TPR-like"/>
    <property type="match status" value="1"/>
</dbReference>
<keyword evidence="1" id="KW-0805">Transcription regulation</keyword>
<evidence type="ECO:0000256" key="3">
    <source>
        <dbReference type="ARBA" id="ARBA00023163"/>
    </source>
</evidence>
<dbReference type="PROSITE" id="PS00622">
    <property type="entry name" value="HTH_LUXR_1"/>
    <property type="match status" value="1"/>
</dbReference>
<dbReference type="InterPro" id="IPR036388">
    <property type="entry name" value="WH-like_DNA-bd_sf"/>
</dbReference>
<proteinExistence type="predicted"/>
<gene>
    <name evidence="5" type="ORF">ACFQGD_01510</name>
</gene>
<evidence type="ECO:0000259" key="4">
    <source>
        <dbReference type="PROSITE" id="PS50043"/>
    </source>
</evidence>
<feature type="domain" description="HTH luxR-type" evidence="4">
    <location>
        <begin position="463"/>
        <end position="528"/>
    </location>
</feature>
<dbReference type="EMBL" id="JBHSXX010000001">
    <property type="protein sequence ID" value="MFC6865816.1"/>
    <property type="molecule type" value="Genomic_DNA"/>
</dbReference>
<dbReference type="PANTHER" id="PTHR44688:SF16">
    <property type="entry name" value="DNA-BINDING TRANSCRIPTIONAL ACTIVATOR DEVR_DOSR"/>
    <property type="match status" value="1"/>
</dbReference>
<dbReference type="Proteomes" id="UP001596337">
    <property type="component" value="Unassembled WGS sequence"/>
</dbReference>
<dbReference type="CDD" id="cd06170">
    <property type="entry name" value="LuxR_C_like"/>
    <property type="match status" value="1"/>
</dbReference>
<dbReference type="PANTHER" id="PTHR44688">
    <property type="entry name" value="DNA-BINDING TRANSCRIPTIONAL ACTIVATOR DEVR_DOSR"/>
    <property type="match status" value="1"/>
</dbReference>
<dbReference type="SUPFAM" id="SSF46894">
    <property type="entry name" value="C-terminal effector domain of the bipartite response regulators"/>
    <property type="match status" value="1"/>
</dbReference>
<sequence>MSETLAEARAAHASRDWPLAYERFAAADPASLSADDLNRFGDAAWWLGRIDDTLDVSERAYRAYVAEAAPRLAAMCALDLAFLRFLRAEDALGGAWLARARQLLADDVDCVEHAYLRYALDIDAADFEDPESVVRAARDIRASARRYDDVCLATMATVAEGRALIALGDVTAGLVLFDEAMAVVVTDELRPDRAGSIYCNVIATCHELVDLRRMRSWTETFDEWCATMPDAVVFTGICRVHRAQLMQTRGDWTRSESEARRVCDDLAELVVPTTADAHYVVGDSLRLRGDLDAAERAYLRAHELGRDPQPGMSLLRLAQRRADVAARSIHAALAATADPLARAPLCFAAVEINVAAGELGVARKAADELDDVARRYPSPGLHAMARHATGAALLGEGRPADALPMLRQACTSWLRLDAPYECARVRLLLANAYSALDDHDASARERDAAEATMTRLGAPPVSAPDILDGLSAREVEVLALVAHGKTNREVATELVLSEKTVARHLSNIFTKLGLPTRTAAAAYAFERGLARRSG</sequence>
<dbReference type="Pfam" id="PF00196">
    <property type="entry name" value="GerE"/>
    <property type="match status" value="1"/>
</dbReference>